<sequence>MSPGYIIKSPIYRSDNDIMNGKALRPKSECEGGARSRMDRAVRPEDERRRYDEDGRKRK</sequence>
<protein>
    <submittedName>
        <fullName evidence="2">Uncharacterized protein</fullName>
    </submittedName>
</protein>
<dbReference type="AlphaFoldDB" id="A0A0H5PXN1"/>
<feature type="region of interest" description="Disordered" evidence="1">
    <location>
        <begin position="16"/>
        <end position="59"/>
    </location>
</feature>
<feature type="compositionally biased region" description="Basic and acidic residues" evidence="1">
    <location>
        <begin position="26"/>
        <end position="59"/>
    </location>
</feature>
<evidence type="ECO:0000313" key="2">
    <source>
        <dbReference type="EMBL" id="CRY93940.1"/>
    </source>
</evidence>
<reference evidence="2" key="1">
    <citation type="submission" date="2015-06" db="EMBL/GenBank/DDBJ databases">
        <authorList>
            <person name="Joergensen T."/>
        </authorList>
    </citation>
    <scope>NUCLEOTIDE SEQUENCE</scope>
    <source>
        <strain evidence="2">RGRH0111</strain>
    </source>
</reference>
<accession>A0A0H5PXN1</accession>
<dbReference type="EMBL" id="LN852801">
    <property type="protein sequence ID" value="CRY93940.1"/>
    <property type="molecule type" value="Genomic_DNA"/>
</dbReference>
<proteinExistence type="predicted"/>
<organism evidence="2">
    <name type="scientific">uncultured prokaryote</name>
    <dbReference type="NCBI Taxonomy" id="198431"/>
    <lineage>
        <taxon>unclassified sequences</taxon>
        <taxon>environmental samples</taxon>
    </lineage>
</organism>
<evidence type="ECO:0000256" key="1">
    <source>
        <dbReference type="SAM" id="MobiDB-lite"/>
    </source>
</evidence>
<reference evidence="2" key="2">
    <citation type="submission" date="2015-07" db="EMBL/GenBank/DDBJ databases">
        <title>Plasmids, circular viruses and viroids from rat gut.</title>
        <authorList>
            <person name="Jorgensen T.J."/>
            <person name="Hansen M.A."/>
            <person name="Xu Z."/>
            <person name="Tabak M.A."/>
            <person name="Sorensen S.J."/>
            <person name="Hansen L.H."/>
        </authorList>
    </citation>
    <scope>NUCLEOTIDE SEQUENCE</scope>
    <source>
        <strain evidence="2">RGRH0111</strain>
    </source>
</reference>
<name>A0A0H5PXN1_9ZZZZ</name>